<dbReference type="HOGENOM" id="CLU_010194_1_0_9"/>
<dbReference type="eggNOG" id="COG1028">
    <property type="taxonomic scope" value="Bacteria"/>
</dbReference>
<evidence type="ECO:0000313" key="2">
    <source>
        <dbReference type="Proteomes" id="UP000004893"/>
    </source>
</evidence>
<protein>
    <submittedName>
        <fullName evidence="1">3-oxoacyl-[acyl-carrier-protein] reductase</fullName>
    </submittedName>
</protein>
<keyword evidence="2" id="KW-1185">Reference proteome</keyword>
<dbReference type="InterPro" id="IPR002347">
    <property type="entry name" value="SDR_fam"/>
</dbReference>
<dbReference type="PRINTS" id="PR00081">
    <property type="entry name" value="GDHRDH"/>
</dbReference>
<dbReference type="Proteomes" id="UP000004893">
    <property type="component" value="Unassembled WGS sequence"/>
</dbReference>
<dbReference type="RefSeq" id="WP_006442408.1">
    <property type="nucleotide sequence ID" value="NZ_CP036524.1"/>
</dbReference>
<reference evidence="1" key="2">
    <citation type="submission" date="2013-06" db="EMBL/GenBank/DDBJ databases">
        <title>Draft genome sequence of Clostridium hylemonae (DSM 15053).</title>
        <authorList>
            <person name="Sudarsanam P."/>
            <person name="Ley R."/>
            <person name="Guruge J."/>
            <person name="Turnbaugh P.J."/>
            <person name="Mahowald M."/>
            <person name="Liep D."/>
            <person name="Gordon J."/>
        </authorList>
    </citation>
    <scope>NUCLEOTIDE SEQUENCE</scope>
    <source>
        <strain evidence="1">DSM 15053</strain>
    </source>
</reference>
<dbReference type="SUPFAM" id="SSF51735">
    <property type="entry name" value="NAD(P)-binding Rossmann-fold domains"/>
    <property type="match status" value="1"/>
</dbReference>
<dbReference type="CDD" id="cd05233">
    <property type="entry name" value="SDR_c"/>
    <property type="match status" value="1"/>
</dbReference>
<dbReference type="PRINTS" id="PR00080">
    <property type="entry name" value="SDRFAMILY"/>
</dbReference>
<dbReference type="STRING" id="553973.CLOHYLEM_05072"/>
<dbReference type="PANTHER" id="PTHR43975">
    <property type="entry name" value="ZGC:101858"/>
    <property type="match status" value="1"/>
</dbReference>
<dbReference type="Gene3D" id="3.40.50.720">
    <property type="entry name" value="NAD(P)-binding Rossmann-like Domain"/>
    <property type="match status" value="1"/>
</dbReference>
<dbReference type="Pfam" id="PF13561">
    <property type="entry name" value="adh_short_C2"/>
    <property type="match status" value="1"/>
</dbReference>
<proteinExistence type="predicted"/>
<reference evidence="1" key="1">
    <citation type="submission" date="2009-02" db="EMBL/GenBank/DDBJ databases">
        <authorList>
            <person name="Fulton L."/>
            <person name="Clifton S."/>
            <person name="Fulton B."/>
            <person name="Xu J."/>
            <person name="Minx P."/>
            <person name="Pepin K.H."/>
            <person name="Johnson M."/>
            <person name="Bhonagiri V."/>
            <person name="Nash W.E."/>
            <person name="Mardis E.R."/>
            <person name="Wilson R.K."/>
        </authorList>
    </citation>
    <scope>NUCLEOTIDE SEQUENCE [LARGE SCALE GENOMIC DNA]</scope>
    <source>
        <strain evidence="1">DSM 15053</strain>
    </source>
</reference>
<dbReference type="OrthoDB" id="9803333at2"/>
<accession>C0BZ33</accession>
<dbReference type="AlphaFoldDB" id="C0BZ33"/>
<organism evidence="1 2">
    <name type="scientific">[Clostridium] hylemonae DSM 15053</name>
    <dbReference type="NCBI Taxonomy" id="553973"/>
    <lineage>
        <taxon>Bacteria</taxon>
        <taxon>Bacillati</taxon>
        <taxon>Bacillota</taxon>
        <taxon>Clostridia</taxon>
        <taxon>Lachnospirales</taxon>
        <taxon>Lachnospiraceae</taxon>
    </lineage>
</organism>
<dbReference type="PANTHER" id="PTHR43975:SF2">
    <property type="entry name" value="EG:BACR7A4.14 PROTEIN-RELATED"/>
    <property type="match status" value="1"/>
</dbReference>
<dbReference type="EMBL" id="ABYI02000018">
    <property type="protein sequence ID" value="EEG75111.1"/>
    <property type="molecule type" value="Genomic_DNA"/>
</dbReference>
<name>C0BZ33_9FIRM</name>
<gene>
    <name evidence="1" type="ORF">CLOHYLEM_05072</name>
</gene>
<sequence length="257" mass="28418">MFEDLKGKVVLLTGASMGLGRQQAIYFYKLGMKVSICARREEKLLEVVELCKETGADGEIMEVPCDISNYDQLKNYVDKTVERFGTIDFLVNNANKEALLMPLDEQPDDILKKDIFVGCMAHWRLMKLCVPYMKGKKASIINYASGNYQLGMDGMASYDADKGAIRGLAMVAARELGQYGIRVNTVGPAAVTDTVLNNTPPEYRDWVIRCSSCNSLRRVGLPETDIPPVVAWLMSETSGWVSGQNINIDGGSCIYGM</sequence>
<dbReference type="InterPro" id="IPR036291">
    <property type="entry name" value="NAD(P)-bd_dom_sf"/>
</dbReference>
<comment type="caution">
    <text evidence="1">The sequence shown here is derived from an EMBL/GenBank/DDBJ whole genome shotgun (WGS) entry which is preliminary data.</text>
</comment>
<evidence type="ECO:0000313" key="1">
    <source>
        <dbReference type="EMBL" id="EEG75111.1"/>
    </source>
</evidence>